<protein>
    <submittedName>
        <fullName evidence="1">Uncharacterized protein</fullName>
    </submittedName>
</protein>
<dbReference type="AlphaFoldDB" id="A0A5M8NXY4"/>
<dbReference type="EMBL" id="SNRX01000048">
    <property type="protein sequence ID" value="KAA6300794.1"/>
    <property type="molecule type" value="Genomic_DNA"/>
</dbReference>
<gene>
    <name evidence="1" type="ORF">EZS26_003066</name>
</gene>
<dbReference type="PANTHER" id="PTHR35810:SF1">
    <property type="entry name" value="CYTOPLASMIC PROTEIN"/>
    <property type="match status" value="1"/>
</dbReference>
<name>A0A5M8NXY4_9BACT</name>
<sequence length="107" mass="12533">MSHKDEIVLYQPDHSIQLEVRVEDETVWLTQEQMSILFNRDRTLITRNINNIFNEGELEEKSNVHFLHIANSDKPIKAQELLQNIVSRENSGTKSILFKSLPNIYLI</sequence>
<proteinExistence type="predicted"/>
<dbReference type="Proteomes" id="UP000324575">
    <property type="component" value="Unassembled WGS sequence"/>
</dbReference>
<dbReference type="PANTHER" id="PTHR35810">
    <property type="entry name" value="CYTOPLASMIC PROTEIN-RELATED"/>
    <property type="match status" value="1"/>
</dbReference>
<accession>A0A5M8NXY4</accession>
<organism evidence="1 2">
    <name type="scientific">Candidatus Ordinivivax streblomastigis</name>
    <dbReference type="NCBI Taxonomy" id="2540710"/>
    <lineage>
        <taxon>Bacteria</taxon>
        <taxon>Pseudomonadati</taxon>
        <taxon>Bacteroidota</taxon>
        <taxon>Bacteroidia</taxon>
        <taxon>Bacteroidales</taxon>
        <taxon>Candidatus Ordinivivax</taxon>
    </lineage>
</organism>
<comment type="caution">
    <text evidence="1">The sequence shown here is derived from an EMBL/GenBank/DDBJ whole genome shotgun (WGS) entry which is preliminary data.</text>
</comment>
<evidence type="ECO:0000313" key="2">
    <source>
        <dbReference type="Proteomes" id="UP000324575"/>
    </source>
</evidence>
<reference evidence="1 2" key="1">
    <citation type="submission" date="2019-03" db="EMBL/GenBank/DDBJ databases">
        <title>Single cell metagenomics reveals metabolic interactions within the superorganism composed of flagellate Streblomastix strix and complex community of Bacteroidetes bacteria on its surface.</title>
        <authorList>
            <person name="Treitli S.C."/>
            <person name="Kolisko M."/>
            <person name="Husnik F."/>
            <person name="Keeling P."/>
            <person name="Hampl V."/>
        </authorList>
    </citation>
    <scope>NUCLEOTIDE SEQUENCE [LARGE SCALE GENOMIC DNA]</scope>
    <source>
        <strain evidence="1">St1</strain>
    </source>
</reference>
<evidence type="ECO:0000313" key="1">
    <source>
        <dbReference type="EMBL" id="KAA6300794.1"/>
    </source>
</evidence>